<dbReference type="InterPro" id="IPR002125">
    <property type="entry name" value="CMP_dCMP_dom"/>
</dbReference>
<evidence type="ECO:0000256" key="13">
    <source>
        <dbReference type="ARBA" id="ARBA00049861"/>
    </source>
</evidence>
<feature type="binding site" evidence="17">
    <location>
        <position position="207"/>
    </location>
    <ligand>
        <name>substrate</name>
    </ligand>
</feature>
<feature type="binding site" evidence="17">
    <location>
        <position position="154"/>
    </location>
    <ligand>
        <name>NADP(+)</name>
        <dbReference type="ChEBI" id="CHEBI:58349"/>
    </ligand>
</feature>
<comment type="catalytic activity">
    <reaction evidence="14 15">
        <text>2,5-diamino-6-hydroxy-4-(5-phosphoribosylamino)-pyrimidine + H2O + H(+) = 5-amino-6-(5-phospho-D-ribosylamino)uracil + NH4(+)</text>
        <dbReference type="Rhea" id="RHEA:21868"/>
        <dbReference type="ChEBI" id="CHEBI:15377"/>
        <dbReference type="ChEBI" id="CHEBI:15378"/>
        <dbReference type="ChEBI" id="CHEBI:28938"/>
        <dbReference type="ChEBI" id="CHEBI:58453"/>
        <dbReference type="ChEBI" id="CHEBI:58614"/>
        <dbReference type="EC" id="3.5.4.26"/>
    </reaction>
</comment>
<dbReference type="PROSITE" id="PS51747">
    <property type="entry name" value="CYT_DCMP_DEAMINASES_2"/>
    <property type="match status" value="1"/>
</dbReference>
<dbReference type="GO" id="GO:0009231">
    <property type="term" value="P:riboflavin biosynthetic process"/>
    <property type="evidence" value="ECO:0007669"/>
    <property type="project" value="UniProtKB-UniPathway"/>
</dbReference>
<comment type="function">
    <text evidence="1 15">Converts 2,5-diamino-6-(ribosylamino)-4(3h)-pyrimidinone 5'-phosphate into 5-amino-6-(ribosylamino)-2,4(1h,3h)-pyrimidinedione 5'-phosphate.</text>
</comment>
<feature type="binding site" evidence="17">
    <location>
        <position position="184"/>
    </location>
    <ligand>
        <name>substrate</name>
    </ligand>
</feature>
<evidence type="ECO:0000256" key="15">
    <source>
        <dbReference type="PIRNR" id="PIRNR006769"/>
    </source>
</evidence>
<evidence type="ECO:0000256" key="2">
    <source>
        <dbReference type="ARBA" id="ARBA00004882"/>
    </source>
</evidence>
<dbReference type="EC" id="3.5.4.26" evidence="15"/>
<keyword evidence="10 15" id="KW-0521">NADP</keyword>
<dbReference type="PANTHER" id="PTHR38011:SF7">
    <property type="entry name" value="2,5-DIAMINO-6-RIBOSYLAMINO-4(3H)-PYRIMIDINONE 5'-PHOSPHATE REDUCTASE"/>
    <property type="match status" value="1"/>
</dbReference>
<dbReference type="EC" id="1.1.1.193" evidence="15"/>
<keyword evidence="7 15" id="KW-0479">Metal-binding</keyword>
<feature type="domain" description="CMP/dCMP-type deaminase" evidence="19">
    <location>
        <begin position="1"/>
        <end position="123"/>
    </location>
</feature>
<evidence type="ECO:0000256" key="11">
    <source>
        <dbReference type="ARBA" id="ARBA00023002"/>
    </source>
</evidence>
<evidence type="ECO:0000256" key="17">
    <source>
        <dbReference type="PIRSR" id="PIRSR006769-2"/>
    </source>
</evidence>
<reference evidence="20 21" key="1">
    <citation type="journal article" date="2014" name="BMC Genomics">
        <title>Comparison of environmental and isolate Sulfobacillus genomes reveals diverse carbon, sulfur, nitrogen, and hydrogen metabolisms.</title>
        <authorList>
            <person name="Justice N.B."/>
            <person name="Norman A."/>
            <person name="Brown C.T."/>
            <person name="Singh A."/>
            <person name="Thomas B.C."/>
            <person name="Banfield J.F."/>
        </authorList>
    </citation>
    <scope>NUCLEOTIDE SEQUENCE [LARGE SCALE GENOMIC DNA]</scope>
    <source>
        <strain evidence="20">AMDSBA3</strain>
    </source>
</reference>
<protein>
    <recommendedName>
        <fullName evidence="15">Riboflavin biosynthesis protein RibD</fullName>
    </recommendedName>
    <domain>
        <recommendedName>
            <fullName evidence="15">Diaminohydroxyphosphoribosylaminopyrimidine deaminase</fullName>
            <shortName evidence="15">DRAP deaminase</shortName>
            <ecNumber evidence="15">3.5.4.26</ecNumber>
        </recommendedName>
        <alternativeName>
            <fullName evidence="15">Riboflavin-specific deaminase</fullName>
        </alternativeName>
    </domain>
    <domain>
        <recommendedName>
            <fullName evidence="15">5-amino-6-(5-phosphoribosylamino)uracil reductase</fullName>
            <ecNumber evidence="15">1.1.1.193</ecNumber>
        </recommendedName>
        <alternativeName>
            <fullName evidence="15">HTP reductase</fullName>
        </alternativeName>
    </domain>
</protein>
<accession>A0A2T2WGE3</accession>
<keyword evidence="9 15" id="KW-0862">Zinc</keyword>
<dbReference type="Pfam" id="PF01872">
    <property type="entry name" value="RibD_C"/>
    <property type="match status" value="1"/>
</dbReference>
<dbReference type="PANTHER" id="PTHR38011">
    <property type="entry name" value="DIHYDROFOLATE REDUCTASE FAMILY PROTEIN (AFU_ORTHOLOGUE AFUA_8G06820)"/>
    <property type="match status" value="1"/>
</dbReference>
<name>A0A2T2WGE3_9FIRM</name>
<feature type="binding site" evidence="17">
    <location>
        <begin position="297"/>
        <end position="303"/>
    </location>
    <ligand>
        <name>NADP(+)</name>
        <dbReference type="ChEBI" id="CHEBI:58349"/>
    </ligand>
</feature>
<dbReference type="InterPro" id="IPR011549">
    <property type="entry name" value="RibD_C"/>
</dbReference>
<dbReference type="Pfam" id="PF00383">
    <property type="entry name" value="dCMP_cyt_deam_1"/>
    <property type="match status" value="1"/>
</dbReference>
<feature type="binding site" evidence="17">
    <location>
        <position position="204"/>
    </location>
    <ligand>
        <name>substrate</name>
    </ligand>
</feature>
<feature type="binding site" evidence="18">
    <location>
        <position position="50"/>
    </location>
    <ligand>
        <name>Zn(2+)</name>
        <dbReference type="ChEBI" id="CHEBI:29105"/>
        <note>catalytic</note>
    </ligand>
</feature>
<feature type="binding site" evidence="18">
    <location>
        <position position="75"/>
    </location>
    <ligand>
        <name>Zn(2+)</name>
        <dbReference type="ChEBI" id="CHEBI:29105"/>
        <note>catalytic</note>
    </ligand>
</feature>
<dbReference type="CDD" id="cd01284">
    <property type="entry name" value="Riboflavin_deaminase-reductase"/>
    <property type="match status" value="1"/>
</dbReference>
<sequence>MTSRYMKRALVLARRGLGTTSPNPMVGAVIVDPHGHVVAEGYHKKAGGPHAEVVALGRAGQAARGCTLYVTLEPCNHTGRTPPCTDAIIQSGIRRVIIATADPNPHVPKGGIERLRQSGIEVVVGDGADEARMLNRPFFTWSVVGRPWVTLKIALSLDGKVATTTGESKYLTSAQALQHAHELRRQHDAILVGSGTILTDDPHLTYRGRRQGSDPVRVILDSRGRVSAEAAVFQSESPAPTLVFTREDTSIEWERELFAVGAEVIRLSPGSDGHLSIPHVLSHLAERRILSVLVEGGPSIHAAFIAHHLADRWVGYLAPVIVGGVGAPSAVAGTGFSLDGAPRLHIETVARHGPDVVIDAQFLWTHAAAAVPSHVSRMEVH</sequence>
<feature type="binding site" evidence="18">
    <location>
        <position position="84"/>
    </location>
    <ligand>
        <name>Zn(2+)</name>
        <dbReference type="ChEBI" id="CHEBI:29105"/>
        <note>catalytic</note>
    </ligand>
</feature>
<dbReference type="AlphaFoldDB" id="A0A2T2WGE3"/>
<dbReference type="InterPro" id="IPR016193">
    <property type="entry name" value="Cytidine_deaminase-like"/>
</dbReference>
<evidence type="ECO:0000256" key="14">
    <source>
        <dbReference type="ARBA" id="ARBA00049886"/>
    </source>
</evidence>
<evidence type="ECO:0000256" key="9">
    <source>
        <dbReference type="ARBA" id="ARBA00022833"/>
    </source>
</evidence>
<comment type="pathway">
    <text evidence="2 15">Cofactor biosynthesis; riboflavin biosynthesis; 5-amino-6-(D-ribitylamino)uracil from GTP: step 2/4.</text>
</comment>
<comment type="pathway">
    <text evidence="3 15">Cofactor biosynthesis; riboflavin biosynthesis; 5-amino-6-(D-ribitylamino)uracil from GTP: step 3/4.</text>
</comment>
<proteinExistence type="inferred from homology"/>
<dbReference type="NCBIfam" id="TIGR00227">
    <property type="entry name" value="ribD_Cterm"/>
    <property type="match status" value="1"/>
</dbReference>
<feature type="binding site" evidence="17">
    <location>
        <position position="222"/>
    </location>
    <ligand>
        <name>NADP(+)</name>
        <dbReference type="ChEBI" id="CHEBI:58349"/>
    </ligand>
</feature>
<evidence type="ECO:0000256" key="12">
    <source>
        <dbReference type="ARBA" id="ARBA00023268"/>
    </source>
</evidence>
<evidence type="ECO:0000256" key="1">
    <source>
        <dbReference type="ARBA" id="ARBA00002151"/>
    </source>
</evidence>
<keyword evidence="6 15" id="KW-0686">Riboflavin biosynthesis</keyword>
<dbReference type="PROSITE" id="PS00903">
    <property type="entry name" value="CYT_DCMP_DEAMINASES_1"/>
    <property type="match status" value="1"/>
</dbReference>
<dbReference type="EMBL" id="PXYV01000037">
    <property type="protein sequence ID" value="PSR21303.1"/>
    <property type="molecule type" value="Genomic_DNA"/>
</dbReference>
<evidence type="ECO:0000256" key="3">
    <source>
        <dbReference type="ARBA" id="ARBA00004910"/>
    </source>
</evidence>
<dbReference type="InterPro" id="IPR016192">
    <property type="entry name" value="APOBEC/CMP_deaminase_Zn-bd"/>
</dbReference>
<comment type="similarity">
    <text evidence="4 15">In the N-terminal section; belongs to the cytidine and deoxycytidylate deaminase family.</text>
</comment>
<evidence type="ECO:0000256" key="10">
    <source>
        <dbReference type="ARBA" id="ARBA00022857"/>
    </source>
</evidence>
<evidence type="ECO:0000256" key="5">
    <source>
        <dbReference type="ARBA" id="ARBA00007417"/>
    </source>
</evidence>
<keyword evidence="8 15" id="KW-0378">Hydrolase</keyword>
<feature type="binding site" evidence="17">
    <location>
        <position position="295"/>
    </location>
    <ligand>
        <name>substrate</name>
    </ligand>
</feature>
<evidence type="ECO:0000256" key="6">
    <source>
        <dbReference type="ARBA" id="ARBA00022619"/>
    </source>
</evidence>
<evidence type="ECO:0000313" key="20">
    <source>
        <dbReference type="EMBL" id="PSR21303.1"/>
    </source>
</evidence>
<dbReference type="SUPFAM" id="SSF53927">
    <property type="entry name" value="Cytidine deaminase-like"/>
    <property type="match status" value="1"/>
</dbReference>
<dbReference type="InterPro" id="IPR024072">
    <property type="entry name" value="DHFR-like_dom_sf"/>
</dbReference>
<evidence type="ECO:0000259" key="19">
    <source>
        <dbReference type="PROSITE" id="PS51747"/>
    </source>
</evidence>
<evidence type="ECO:0000256" key="16">
    <source>
        <dbReference type="PIRSR" id="PIRSR006769-1"/>
    </source>
</evidence>
<dbReference type="GO" id="GO:0008835">
    <property type="term" value="F:diaminohydroxyphosphoribosylaminopyrimidine deaminase activity"/>
    <property type="evidence" value="ECO:0007669"/>
    <property type="project" value="UniProtKB-EC"/>
</dbReference>
<evidence type="ECO:0000313" key="21">
    <source>
        <dbReference type="Proteomes" id="UP000241848"/>
    </source>
</evidence>
<comment type="caution">
    <text evidence="20">The sequence shown here is derived from an EMBL/GenBank/DDBJ whole genome shotgun (WGS) entry which is preliminary data.</text>
</comment>
<dbReference type="InterPro" id="IPR050765">
    <property type="entry name" value="Riboflavin_Biosynth_HTPR"/>
</dbReference>
<comment type="catalytic activity">
    <reaction evidence="13 15">
        <text>5-amino-6-(5-phospho-D-ribitylamino)uracil + NADP(+) = 5-amino-6-(5-phospho-D-ribosylamino)uracil + NADPH + H(+)</text>
        <dbReference type="Rhea" id="RHEA:17845"/>
        <dbReference type="ChEBI" id="CHEBI:15378"/>
        <dbReference type="ChEBI" id="CHEBI:57783"/>
        <dbReference type="ChEBI" id="CHEBI:58349"/>
        <dbReference type="ChEBI" id="CHEBI:58421"/>
        <dbReference type="ChEBI" id="CHEBI:58453"/>
        <dbReference type="EC" id="1.1.1.193"/>
    </reaction>
</comment>
<keyword evidence="12" id="KW-0511">Multifunctional enzyme</keyword>
<dbReference type="UniPathway" id="UPA00275">
    <property type="reaction ID" value="UER00401"/>
</dbReference>
<evidence type="ECO:0000256" key="4">
    <source>
        <dbReference type="ARBA" id="ARBA00005259"/>
    </source>
</evidence>
<dbReference type="Gene3D" id="3.40.430.10">
    <property type="entry name" value="Dihydrofolate Reductase, subunit A"/>
    <property type="match status" value="1"/>
</dbReference>
<keyword evidence="11 15" id="KW-0560">Oxidoreductase</keyword>
<gene>
    <name evidence="20" type="primary">ribD</name>
    <name evidence="20" type="ORF">C7B45_11360</name>
</gene>
<dbReference type="Proteomes" id="UP000241848">
    <property type="component" value="Unassembled WGS sequence"/>
</dbReference>
<comment type="cofactor">
    <cofactor evidence="15 18">
        <name>Zn(2+)</name>
        <dbReference type="ChEBI" id="CHEBI:29105"/>
    </cofactor>
    <text evidence="15 18">Binds 1 zinc ion.</text>
</comment>
<organism evidence="20 21">
    <name type="scientific">Sulfobacillus acidophilus</name>
    <dbReference type="NCBI Taxonomy" id="53633"/>
    <lineage>
        <taxon>Bacteria</taxon>
        <taxon>Bacillati</taxon>
        <taxon>Bacillota</taxon>
        <taxon>Clostridia</taxon>
        <taxon>Eubacteriales</taxon>
        <taxon>Clostridiales Family XVII. Incertae Sedis</taxon>
        <taxon>Sulfobacillus</taxon>
    </lineage>
</organism>
<dbReference type="SUPFAM" id="SSF53597">
    <property type="entry name" value="Dihydrofolate reductase-like"/>
    <property type="match status" value="1"/>
</dbReference>
<dbReference type="PIRSF" id="PIRSF006769">
    <property type="entry name" value="RibD"/>
    <property type="match status" value="1"/>
</dbReference>
<evidence type="ECO:0000256" key="18">
    <source>
        <dbReference type="PIRSR" id="PIRSR006769-3"/>
    </source>
</evidence>
<feature type="binding site" evidence="17">
    <location>
        <position position="196"/>
    </location>
    <ligand>
        <name>NADP(+)</name>
        <dbReference type="ChEBI" id="CHEBI:58349"/>
    </ligand>
</feature>
<dbReference type="GO" id="GO:0050661">
    <property type="term" value="F:NADP binding"/>
    <property type="evidence" value="ECO:0007669"/>
    <property type="project" value="InterPro"/>
</dbReference>
<dbReference type="InterPro" id="IPR004794">
    <property type="entry name" value="Eubact_RibD"/>
</dbReference>
<dbReference type="Gene3D" id="3.40.140.10">
    <property type="entry name" value="Cytidine Deaminase, domain 2"/>
    <property type="match status" value="1"/>
</dbReference>
<dbReference type="InterPro" id="IPR002734">
    <property type="entry name" value="RibDG_C"/>
</dbReference>
<dbReference type="GO" id="GO:0008703">
    <property type="term" value="F:5-amino-6-(5-phosphoribosylamino)uracil reductase activity"/>
    <property type="evidence" value="ECO:0007669"/>
    <property type="project" value="UniProtKB-EC"/>
</dbReference>
<feature type="binding site" evidence="17">
    <location>
        <position position="168"/>
    </location>
    <ligand>
        <name>substrate</name>
    </ligand>
</feature>
<feature type="binding site" evidence="17">
    <location>
        <position position="200"/>
    </location>
    <ligand>
        <name>NADP(+)</name>
        <dbReference type="ChEBI" id="CHEBI:58349"/>
    </ligand>
</feature>
<dbReference type="GO" id="GO:0008270">
    <property type="term" value="F:zinc ion binding"/>
    <property type="evidence" value="ECO:0007669"/>
    <property type="project" value="InterPro"/>
</dbReference>
<feature type="active site" description="Proton donor" evidence="16">
    <location>
        <position position="52"/>
    </location>
</feature>
<evidence type="ECO:0000256" key="7">
    <source>
        <dbReference type="ARBA" id="ARBA00022723"/>
    </source>
</evidence>
<dbReference type="NCBIfam" id="TIGR00326">
    <property type="entry name" value="eubact_ribD"/>
    <property type="match status" value="1"/>
</dbReference>
<comment type="similarity">
    <text evidence="5 15">In the C-terminal section; belongs to the HTP reductase family.</text>
</comment>
<dbReference type="FunFam" id="3.40.140.10:FF:000025">
    <property type="entry name" value="Riboflavin biosynthesis protein RibD"/>
    <property type="match status" value="1"/>
</dbReference>
<evidence type="ECO:0000256" key="8">
    <source>
        <dbReference type="ARBA" id="ARBA00022801"/>
    </source>
</evidence>